<dbReference type="RefSeq" id="XP_038074337.1">
    <property type="nucleotide sequence ID" value="XM_038218409.1"/>
</dbReference>
<evidence type="ECO:0000313" key="2">
    <source>
        <dbReference type="EnsemblMetazoa" id="XP_038074337.1"/>
    </source>
</evidence>
<keyword evidence="3" id="KW-1185">Reference proteome</keyword>
<protein>
    <submittedName>
        <fullName evidence="2">Uncharacterized protein</fullName>
    </submittedName>
</protein>
<dbReference type="GO" id="GO:0008289">
    <property type="term" value="F:lipid binding"/>
    <property type="evidence" value="ECO:0007669"/>
    <property type="project" value="InterPro"/>
</dbReference>
<dbReference type="Proteomes" id="UP000887568">
    <property type="component" value="Unplaced"/>
</dbReference>
<reference evidence="2" key="1">
    <citation type="submission" date="2022-11" db="UniProtKB">
        <authorList>
            <consortium name="EnsemblMetazoa"/>
        </authorList>
    </citation>
    <scope>IDENTIFICATION</scope>
</reference>
<dbReference type="CDD" id="cd00742">
    <property type="entry name" value="FABP"/>
    <property type="match status" value="1"/>
</dbReference>
<dbReference type="EnsemblMetazoa" id="XM_038218409.1">
    <property type="protein sequence ID" value="XP_038074337.1"/>
    <property type="gene ID" value="LOC119742474"/>
</dbReference>
<dbReference type="OrthoDB" id="354351at2759"/>
<dbReference type="AlphaFoldDB" id="A0A914BFX3"/>
<dbReference type="GeneID" id="119742474"/>
<evidence type="ECO:0000313" key="3">
    <source>
        <dbReference type="Proteomes" id="UP000887568"/>
    </source>
</evidence>
<dbReference type="InterPro" id="IPR012674">
    <property type="entry name" value="Calycin"/>
</dbReference>
<dbReference type="SUPFAM" id="SSF50814">
    <property type="entry name" value="Lipocalins"/>
    <property type="match status" value="1"/>
</dbReference>
<name>A0A914BFX3_PATMI</name>
<evidence type="ECO:0000256" key="1">
    <source>
        <dbReference type="ARBA" id="ARBA00008390"/>
    </source>
</evidence>
<comment type="similarity">
    <text evidence="1">Belongs to the calycin superfamily. Fatty-acid binding protein (FABP) family.</text>
</comment>
<organism evidence="2 3">
    <name type="scientific">Patiria miniata</name>
    <name type="common">Bat star</name>
    <name type="synonym">Asterina miniata</name>
    <dbReference type="NCBI Taxonomy" id="46514"/>
    <lineage>
        <taxon>Eukaryota</taxon>
        <taxon>Metazoa</taxon>
        <taxon>Echinodermata</taxon>
        <taxon>Eleutherozoa</taxon>
        <taxon>Asterozoa</taxon>
        <taxon>Asteroidea</taxon>
        <taxon>Valvatacea</taxon>
        <taxon>Valvatida</taxon>
        <taxon>Asterinidae</taxon>
        <taxon>Patiria</taxon>
    </lineage>
</organism>
<dbReference type="PANTHER" id="PTHR11955">
    <property type="entry name" value="FATTY ACID BINDING PROTEIN"/>
    <property type="match status" value="1"/>
</dbReference>
<dbReference type="Gene3D" id="2.40.128.20">
    <property type="match status" value="1"/>
</dbReference>
<dbReference type="InterPro" id="IPR031259">
    <property type="entry name" value="ILBP"/>
</dbReference>
<sequence length="132" mass="14162">MPGDFNGKWVTCKAEGWEGFLKKFNIPTDKIPADIVVTEEITQSGDKITIKSSSNKDDKVKEVIINVGSNHKDAVAGGKELEFTTAWDGAKLVMKNVDGKGGGVIREITGGQMLLTLDAGDGVIAKSYYNKA</sequence>
<accession>A0A914BFX3</accession>
<proteinExistence type="inferred from homology"/>